<evidence type="ECO:0000256" key="7">
    <source>
        <dbReference type="ARBA" id="ARBA00022806"/>
    </source>
</evidence>
<dbReference type="InterPro" id="IPR027417">
    <property type="entry name" value="P-loop_NTPase"/>
</dbReference>
<dbReference type="Gene3D" id="3.40.50.300">
    <property type="entry name" value="P-loop containing nucleotide triphosphate hydrolases"/>
    <property type="match status" value="2"/>
</dbReference>
<keyword evidence="9" id="KW-0051">Antiviral defense</keyword>
<dbReference type="SUPFAM" id="SSF52540">
    <property type="entry name" value="P-loop containing nucleoside triphosphate hydrolases"/>
    <property type="match status" value="1"/>
</dbReference>
<dbReference type="SMART" id="SM00490">
    <property type="entry name" value="HELICc"/>
    <property type="match status" value="1"/>
</dbReference>
<name>A0AAX3BFJ7_9SPIR</name>
<dbReference type="GO" id="GO:0051607">
    <property type="term" value="P:defense response to virus"/>
    <property type="evidence" value="ECO:0007669"/>
    <property type="project" value="UniProtKB-KW"/>
</dbReference>
<evidence type="ECO:0000259" key="11">
    <source>
        <dbReference type="PROSITE" id="PS51194"/>
    </source>
</evidence>
<evidence type="ECO:0000313" key="14">
    <source>
        <dbReference type="Proteomes" id="UP001056539"/>
    </source>
</evidence>
<evidence type="ECO:0000256" key="9">
    <source>
        <dbReference type="ARBA" id="ARBA00023118"/>
    </source>
</evidence>
<evidence type="ECO:0000256" key="8">
    <source>
        <dbReference type="ARBA" id="ARBA00022840"/>
    </source>
</evidence>
<dbReference type="EMBL" id="CP073355">
    <property type="protein sequence ID" value="URA11172.1"/>
    <property type="molecule type" value="Genomic_DNA"/>
</dbReference>
<dbReference type="NCBIfam" id="TIGR01587">
    <property type="entry name" value="cas3_core"/>
    <property type="match status" value="1"/>
</dbReference>
<gene>
    <name evidence="13" type="primary">cas3</name>
    <name evidence="13" type="ORF">KDW03_05090</name>
</gene>
<dbReference type="InterPro" id="IPR014001">
    <property type="entry name" value="Helicase_ATP-bd"/>
</dbReference>
<dbReference type="GO" id="GO:0036297">
    <property type="term" value="P:interstrand cross-link repair"/>
    <property type="evidence" value="ECO:0007669"/>
    <property type="project" value="TreeGrafter"/>
</dbReference>
<proteinExistence type="inferred from homology"/>
<dbReference type="Proteomes" id="UP001056539">
    <property type="component" value="Chromosome"/>
</dbReference>
<evidence type="ECO:0000256" key="6">
    <source>
        <dbReference type="ARBA" id="ARBA00022801"/>
    </source>
</evidence>
<dbReference type="Pfam" id="PF00270">
    <property type="entry name" value="DEAD"/>
    <property type="match status" value="1"/>
</dbReference>
<dbReference type="Pfam" id="PF22590">
    <property type="entry name" value="Cas3-like_C_2"/>
    <property type="match status" value="1"/>
</dbReference>
<dbReference type="Pfam" id="PF18019">
    <property type="entry name" value="Cas3_HD"/>
    <property type="match status" value="1"/>
</dbReference>
<evidence type="ECO:0000259" key="10">
    <source>
        <dbReference type="PROSITE" id="PS51192"/>
    </source>
</evidence>
<evidence type="ECO:0000256" key="2">
    <source>
        <dbReference type="ARBA" id="ARBA00009046"/>
    </source>
</evidence>
<evidence type="ECO:0000256" key="1">
    <source>
        <dbReference type="ARBA" id="ARBA00006847"/>
    </source>
</evidence>
<keyword evidence="8" id="KW-0067">ATP-binding</keyword>
<dbReference type="InterPro" id="IPR006474">
    <property type="entry name" value="Helicase_Cas3_CRISPR-ass_core"/>
</dbReference>
<evidence type="ECO:0000256" key="5">
    <source>
        <dbReference type="ARBA" id="ARBA00022741"/>
    </source>
</evidence>
<keyword evidence="14" id="KW-1185">Reference proteome</keyword>
<dbReference type="RefSeq" id="WP_271436307.1">
    <property type="nucleotide sequence ID" value="NZ_CP073355.1"/>
</dbReference>
<dbReference type="InterPro" id="IPR006483">
    <property type="entry name" value="CRISPR-assoc_Cas3_HD"/>
</dbReference>
<feature type="domain" description="HD Cas3-type" evidence="12">
    <location>
        <begin position="7"/>
        <end position="213"/>
    </location>
</feature>
<keyword evidence="4" id="KW-0479">Metal-binding</keyword>
<evidence type="ECO:0000313" key="13">
    <source>
        <dbReference type="EMBL" id="URA11172.1"/>
    </source>
</evidence>
<reference evidence="13" key="1">
    <citation type="submission" date="2021-04" db="EMBL/GenBank/DDBJ databases">
        <authorList>
            <person name="Postec A."/>
        </authorList>
    </citation>
    <scope>NUCLEOTIDE SEQUENCE</scope>
    <source>
        <strain evidence="13">F1F22</strain>
    </source>
</reference>
<sequence>MCSSNLYSHPDVLLEDHLIGVAQFSELFLCEKPPEIQEELRDIVKIIALTHDIGKATSYFQCYLKANDKEKEEIKKKKETHHSLFSAICAYFIVKEKRAEKFFPLFSYIAVKRHHGDLIDVLDEISLFTDEEKKLLLQQLDSIDEKSFKKLASKLKKEGLPIFLTKECIRGWIENFPEELKKLKKEVRNLDKDVRHYLYLNFLYSLLLDADKNEVVVKTRDIFERKTFNTSDWVNNYKKNKKFDFSSINPLREEAYQEVMSKEISLDKKIYSLNLPTGLGKTLISLSFALKLREKLKNEKNIHPRIIYALPFLSIIEQNFSVFESVIKSNHLEPTSDILLKHHHLSGISYQKENNEFETDEAKILIEGWNSEIIVTTFMQLFHTLISNQNKNLRKFHKLSNSIIILDEVQSIPIKYWSLLQTIMKKLSDSLNVYIIFATATEPLIFEKNEITSLVNKDSYFSSLNRVLLIPVLDKSRTLEELFNYFQLDNGKSYLFIFNTIASAKRFYEMIENLSISHTFLSTHITPRERLQRIREIKANMYQVVITTQLVEAGVDIDFDIVVRDMAPLDSINQAAGRCNRNNNSKSKGVVYVFELKDDNDRTYASYIYDCVLLDITKKILSEKEEIKEDEFLKLIEDYYNETKNKKTQNVSKNLLEAIEKLKYDTEDKNVPSISAFKLIEEDYNKIDVFIEFDDIAKGVWQDFLKIKEIGNRFLKKQHFDSIKDQFYQYVICVPASIKNSLELVNGIYYLSNDKLREFYDLETGFITEGMTSSAVVL</sequence>
<dbReference type="GO" id="GO:0003676">
    <property type="term" value="F:nucleic acid binding"/>
    <property type="evidence" value="ECO:0007669"/>
    <property type="project" value="InterPro"/>
</dbReference>
<dbReference type="SMART" id="SM00487">
    <property type="entry name" value="DEXDc"/>
    <property type="match status" value="1"/>
</dbReference>
<dbReference type="AlphaFoldDB" id="A0AAX3BFJ7"/>
<dbReference type="KEGG" id="taqu:KDW03_05090"/>
<dbReference type="InterPro" id="IPR001650">
    <property type="entry name" value="Helicase_C-like"/>
</dbReference>
<dbReference type="Gene3D" id="1.10.3210.30">
    <property type="match status" value="1"/>
</dbReference>
<comment type="similarity">
    <text evidence="2">In the central section; belongs to the CRISPR-associated helicase Cas3 family.</text>
</comment>
<protein>
    <submittedName>
        <fullName evidence="13">CRISPR-associated helicase Cas3</fullName>
    </submittedName>
</protein>
<dbReference type="GO" id="GO:0016787">
    <property type="term" value="F:hydrolase activity"/>
    <property type="evidence" value="ECO:0007669"/>
    <property type="project" value="UniProtKB-KW"/>
</dbReference>
<dbReference type="GO" id="GO:0005524">
    <property type="term" value="F:ATP binding"/>
    <property type="evidence" value="ECO:0007669"/>
    <property type="project" value="UniProtKB-KW"/>
</dbReference>
<feature type="domain" description="Helicase ATP-binding" evidence="10">
    <location>
        <begin position="262"/>
        <end position="460"/>
    </location>
</feature>
<keyword evidence="7" id="KW-0347">Helicase</keyword>
<evidence type="ECO:0000259" key="12">
    <source>
        <dbReference type="PROSITE" id="PS51643"/>
    </source>
</evidence>
<keyword evidence="3" id="KW-0540">Nuclease</keyword>
<dbReference type="PANTHER" id="PTHR47957:SF3">
    <property type="entry name" value="ATP-DEPENDENT HELICASE HRQ1"/>
    <property type="match status" value="1"/>
</dbReference>
<dbReference type="PANTHER" id="PTHR47957">
    <property type="entry name" value="ATP-DEPENDENT HELICASE HRQ1"/>
    <property type="match status" value="1"/>
</dbReference>
<evidence type="ECO:0000256" key="3">
    <source>
        <dbReference type="ARBA" id="ARBA00022722"/>
    </source>
</evidence>
<dbReference type="PROSITE" id="PS51643">
    <property type="entry name" value="HD_CAS3"/>
    <property type="match status" value="1"/>
</dbReference>
<keyword evidence="6" id="KW-0378">Hydrolase</keyword>
<evidence type="ECO:0000256" key="4">
    <source>
        <dbReference type="ARBA" id="ARBA00022723"/>
    </source>
</evidence>
<organism evidence="13 14">
    <name type="scientific">Thermospira aquatica</name>
    <dbReference type="NCBI Taxonomy" id="2828656"/>
    <lineage>
        <taxon>Bacteria</taxon>
        <taxon>Pseudomonadati</taxon>
        <taxon>Spirochaetota</taxon>
        <taxon>Spirochaetia</taxon>
        <taxon>Brevinematales</taxon>
        <taxon>Thermospiraceae</taxon>
        <taxon>Thermospira</taxon>
    </lineage>
</organism>
<dbReference type="GO" id="GO:0043138">
    <property type="term" value="F:3'-5' DNA helicase activity"/>
    <property type="evidence" value="ECO:0007669"/>
    <property type="project" value="TreeGrafter"/>
</dbReference>
<feature type="domain" description="Helicase C-terminal" evidence="11">
    <location>
        <begin position="478"/>
        <end position="659"/>
    </location>
</feature>
<comment type="similarity">
    <text evidence="1">In the N-terminal section; belongs to the CRISPR-associated nuclease Cas3-HD family.</text>
</comment>
<keyword evidence="5" id="KW-0547">Nucleotide-binding</keyword>
<dbReference type="CDD" id="cd17930">
    <property type="entry name" value="DEXHc_cas3"/>
    <property type="match status" value="1"/>
</dbReference>
<accession>A0AAX3BFJ7</accession>
<dbReference type="InterPro" id="IPR038257">
    <property type="entry name" value="CRISPR-assoc_Cas3_HD_sf"/>
</dbReference>
<dbReference type="PROSITE" id="PS51192">
    <property type="entry name" value="HELICASE_ATP_BIND_1"/>
    <property type="match status" value="1"/>
</dbReference>
<dbReference type="PROSITE" id="PS51194">
    <property type="entry name" value="HELICASE_CTER"/>
    <property type="match status" value="1"/>
</dbReference>
<dbReference type="InterPro" id="IPR054712">
    <property type="entry name" value="Cas3-like_dom"/>
</dbReference>
<dbReference type="CDD" id="cd09641">
    <property type="entry name" value="Cas3''_I"/>
    <property type="match status" value="1"/>
</dbReference>
<dbReference type="GO" id="GO:0046872">
    <property type="term" value="F:metal ion binding"/>
    <property type="evidence" value="ECO:0007669"/>
    <property type="project" value="UniProtKB-KW"/>
</dbReference>
<dbReference type="NCBIfam" id="TIGR01596">
    <property type="entry name" value="cas3_HD"/>
    <property type="match status" value="1"/>
</dbReference>
<dbReference type="GO" id="GO:0006289">
    <property type="term" value="P:nucleotide-excision repair"/>
    <property type="evidence" value="ECO:0007669"/>
    <property type="project" value="TreeGrafter"/>
</dbReference>
<reference evidence="13" key="2">
    <citation type="submission" date="2022-06" db="EMBL/GenBank/DDBJ databases">
        <title>Thermospira aquatica gen. nov., sp. nov.</title>
        <authorList>
            <person name="Ben Ali Gam Z."/>
            <person name="Labat M."/>
        </authorList>
    </citation>
    <scope>NUCLEOTIDE SEQUENCE</scope>
    <source>
        <strain evidence="13">F1F22</strain>
    </source>
</reference>
<dbReference type="InterPro" id="IPR011545">
    <property type="entry name" value="DEAD/DEAH_box_helicase_dom"/>
</dbReference>
<dbReference type="GO" id="GO:0004518">
    <property type="term" value="F:nuclease activity"/>
    <property type="evidence" value="ECO:0007669"/>
    <property type="project" value="UniProtKB-KW"/>
</dbReference>